<accession>A0A0D3J4L3</accession>
<dbReference type="InterPro" id="IPR000286">
    <property type="entry name" value="HDACs"/>
</dbReference>
<dbReference type="eggNOG" id="KOG1344">
    <property type="taxonomic scope" value="Eukaryota"/>
</dbReference>
<protein>
    <recommendedName>
        <fullName evidence="2">Histone deacetylase domain-containing protein</fullName>
    </recommendedName>
</protein>
<dbReference type="AlphaFoldDB" id="A0A0D3J4L3"/>
<keyword evidence="4" id="KW-1185">Reference proteome</keyword>
<dbReference type="PRINTS" id="PR01270">
    <property type="entry name" value="HDASUPER"/>
</dbReference>
<evidence type="ECO:0000256" key="1">
    <source>
        <dbReference type="ARBA" id="ARBA00022801"/>
    </source>
</evidence>
<dbReference type="CDD" id="cd09993">
    <property type="entry name" value="HDAC_classIV"/>
    <property type="match status" value="1"/>
</dbReference>
<dbReference type="InterPro" id="IPR023696">
    <property type="entry name" value="Ureohydrolase_dom_sf"/>
</dbReference>
<dbReference type="RefSeq" id="XP_005770877.1">
    <property type="nucleotide sequence ID" value="XM_005770820.1"/>
</dbReference>
<dbReference type="GO" id="GO:0040029">
    <property type="term" value="P:epigenetic regulation of gene expression"/>
    <property type="evidence" value="ECO:0007669"/>
    <property type="project" value="TreeGrafter"/>
</dbReference>
<evidence type="ECO:0000313" key="4">
    <source>
        <dbReference type="Proteomes" id="UP000013827"/>
    </source>
</evidence>
<dbReference type="SUPFAM" id="SSF52768">
    <property type="entry name" value="Arginase/deacetylase"/>
    <property type="match status" value="1"/>
</dbReference>
<dbReference type="InterPro" id="IPR044150">
    <property type="entry name" value="HDAC_classIV"/>
</dbReference>
<keyword evidence="1" id="KW-0378">Hydrolase</keyword>
<dbReference type="Gene3D" id="3.40.800.20">
    <property type="entry name" value="Histone deacetylase domain"/>
    <property type="match status" value="1"/>
</dbReference>
<evidence type="ECO:0000313" key="3">
    <source>
        <dbReference type="EnsemblProtists" id="EOD18448"/>
    </source>
</evidence>
<proteinExistence type="predicted"/>
<dbReference type="OMA" id="LGHCCIS"/>
<dbReference type="PANTHER" id="PTHR10625:SF19">
    <property type="entry name" value="HISTONE DEACETYLASE 12"/>
    <property type="match status" value="1"/>
</dbReference>
<evidence type="ECO:0000259" key="2">
    <source>
        <dbReference type="Pfam" id="PF00850"/>
    </source>
</evidence>
<dbReference type="Proteomes" id="UP000013827">
    <property type="component" value="Unassembled WGS sequence"/>
</dbReference>
<dbReference type="PANTHER" id="PTHR10625">
    <property type="entry name" value="HISTONE DEACETYLASE HDAC1-RELATED"/>
    <property type="match status" value="1"/>
</dbReference>
<organism evidence="3 4">
    <name type="scientific">Emiliania huxleyi (strain CCMP1516)</name>
    <dbReference type="NCBI Taxonomy" id="280463"/>
    <lineage>
        <taxon>Eukaryota</taxon>
        <taxon>Haptista</taxon>
        <taxon>Haptophyta</taxon>
        <taxon>Prymnesiophyceae</taxon>
        <taxon>Isochrysidales</taxon>
        <taxon>Noelaerhabdaceae</taxon>
        <taxon>Emiliania</taxon>
    </lineage>
</organism>
<reference evidence="3" key="2">
    <citation type="submission" date="2024-10" db="UniProtKB">
        <authorList>
            <consortium name="EnsemblProtists"/>
        </authorList>
    </citation>
    <scope>IDENTIFICATION</scope>
</reference>
<dbReference type="GeneID" id="19046449"/>
<dbReference type="KEGG" id="ehx:EMIHUDRAFT_432425"/>
<name>A0A0D3J4L3_EMIH1</name>
<sequence>MPLLRRGVARSVSRAARQGRTHKSQLHTASSAEVAWVYSREYAVLDGWDSGHRFAMEKYPRLFDRLVQRGVLSPSEVCEPADPAGNEWLHRAHSAEYVAGYCDGTLAPNAMRRIGLPWSPAMVRAVRLEVAGTLLAARLALSTGIACNLGGGTHHAQRAAGSGFNPFNDLAVASLALLAEGAARRVLVVDLDVHQGDGTAAILSEEPRAATFSMHAARAFPVRKQRSTVDVGLPNGTGDEEYLRLLREHLPPLLDEHRPDLVLYDAGVDCHGADAVRTFCRGHLSLTDAGLRKRDFFVMDECLSRGVPVATVIGGGYSTDMDELASRHAIHAEVAAALANCS</sequence>
<dbReference type="STRING" id="2903.R1C746"/>
<dbReference type="EnsemblProtists" id="EOD18448">
    <property type="protein sequence ID" value="EOD18448"/>
    <property type="gene ID" value="EMIHUDRAFT_432425"/>
</dbReference>
<reference evidence="4" key="1">
    <citation type="journal article" date="2013" name="Nature">
        <title>Pan genome of the phytoplankton Emiliania underpins its global distribution.</title>
        <authorList>
            <person name="Read B.A."/>
            <person name="Kegel J."/>
            <person name="Klute M.J."/>
            <person name="Kuo A."/>
            <person name="Lefebvre S.C."/>
            <person name="Maumus F."/>
            <person name="Mayer C."/>
            <person name="Miller J."/>
            <person name="Monier A."/>
            <person name="Salamov A."/>
            <person name="Young J."/>
            <person name="Aguilar M."/>
            <person name="Claverie J.M."/>
            <person name="Frickenhaus S."/>
            <person name="Gonzalez K."/>
            <person name="Herman E.K."/>
            <person name="Lin Y.C."/>
            <person name="Napier J."/>
            <person name="Ogata H."/>
            <person name="Sarno A.F."/>
            <person name="Shmutz J."/>
            <person name="Schroeder D."/>
            <person name="de Vargas C."/>
            <person name="Verret F."/>
            <person name="von Dassow P."/>
            <person name="Valentin K."/>
            <person name="Van de Peer Y."/>
            <person name="Wheeler G."/>
            <person name="Dacks J.B."/>
            <person name="Delwiche C.F."/>
            <person name="Dyhrman S.T."/>
            <person name="Glockner G."/>
            <person name="John U."/>
            <person name="Richards T."/>
            <person name="Worden A.Z."/>
            <person name="Zhang X."/>
            <person name="Grigoriev I.V."/>
            <person name="Allen A.E."/>
            <person name="Bidle K."/>
            <person name="Borodovsky M."/>
            <person name="Bowler C."/>
            <person name="Brownlee C."/>
            <person name="Cock J.M."/>
            <person name="Elias M."/>
            <person name="Gladyshev V.N."/>
            <person name="Groth M."/>
            <person name="Guda C."/>
            <person name="Hadaegh A."/>
            <person name="Iglesias-Rodriguez M.D."/>
            <person name="Jenkins J."/>
            <person name="Jones B.M."/>
            <person name="Lawson T."/>
            <person name="Leese F."/>
            <person name="Lindquist E."/>
            <person name="Lobanov A."/>
            <person name="Lomsadze A."/>
            <person name="Malik S.B."/>
            <person name="Marsh M.E."/>
            <person name="Mackinder L."/>
            <person name="Mock T."/>
            <person name="Mueller-Roeber B."/>
            <person name="Pagarete A."/>
            <person name="Parker M."/>
            <person name="Probert I."/>
            <person name="Quesneville H."/>
            <person name="Raines C."/>
            <person name="Rensing S.A."/>
            <person name="Riano-Pachon D.M."/>
            <person name="Richier S."/>
            <person name="Rokitta S."/>
            <person name="Shiraiwa Y."/>
            <person name="Soanes D.M."/>
            <person name="van der Giezen M."/>
            <person name="Wahlund T.M."/>
            <person name="Williams B."/>
            <person name="Wilson W."/>
            <person name="Wolfe G."/>
            <person name="Wurch L.L."/>
        </authorList>
    </citation>
    <scope>NUCLEOTIDE SEQUENCE</scope>
</reference>
<dbReference type="Pfam" id="PF00850">
    <property type="entry name" value="Hist_deacetyl"/>
    <property type="match status" value="1"/>
</dbReference>
<dbReference type="GO" id="GO:0004407">
    <property type="term" value="F:histone deacetylase activity"/>
    <property type="evidence" value="ECO:0007669"/>
    <property type="project" value="InterPro"/>
</dbReference>
<dbReference type="PaxDb" id="2903-EOD18448"/>
<dbReference type="InterPro" id="IPR037138">
    <property type="entry name" value="His_deacetylse_dom_sf"/>
</dbReference>
<dbReference type="InterPro" id="IPR023801">
    <property type="entry name" value="His_deacetylse_dom"/>
</dbReference>
<dbReference type="GO" id="GO:0016787">
    <property type="term" value="F:hydrolase activity"/>
    <property type="evidence" value="ECO:0007669"/>
    <property type="project" value="UniProtKB-KW"/>
</dbReference>
<feature type="domain" description="Histone deacetylase" evidence="2">
    <location>
        <begin position="52"/>
        <end position="327"/>
    </location>
</feature>
<dbReference type="HOGENOM" id="CLU_007727_1_0_1"/>